<protein>
    <submittedName>
        <fullName evidence="2">Uncharacterized protein</fullName>
    </submittedName>
</protein>
<evidence type="ECO:0000313" key="3">
    <source>
        <dbReference type="Proteomes" id="UP001610446"/>
    </source>
</evidence>
<accession>A0ABR4J7X0</accession>
<keyword evidence="1" id="KW-1133">Transmembrane helix</keyword>
<feature type="transmembrane region" description="Helical" evidence="1">
    <location>
        <begin position="6"/>
        <end position="26"/>
    </location>
</feature>
<reference evidence="2 3" key="1">
    <citation type="submission" date="2024-07" db="EMBL/GenBank/DDBJ databases">
        <title>Section-level genome sequencing and comparative genomics of Aspergillus sections Usti and Cavernicolus.</title>
        <authorList>
            <consortium name="Lawrence Berkeley National Laboratory"/>
            <person name="Nybo J.L."/>
            <person name="Vesth T.C."/>
            <person name="Theobald S."/>
            <person name="Frisvad J.C."/>
            <person name="Larsen T.O."/>
            <person name="Kjaerboelling I."/>
            <person name="Rothschild-Mancinelli K."/>
            <person name="Lyhne E.K."/>
            <person name="Kogle M.E."/>
            <person name="Barry K."/>
            <person name="Clum A."/>
            <person name="Na H."/>
            <person name="Ledsgaard L."/>
            <person name="Lin J."/>
            <person name="Lipzen A."/>
            <person name="Kuo A."/>
            <person name="Riley R."/>
            <person name="Mondo S."/>
            <person name="Labutti K."/>
            <person name="Haridas S."/>
            <person name="Pangalinan J."/>
            <person name="Salamov A.A."/>
            <person name="Simmons B.A."/>
            <person name="Magnuson J.K."/>
            <person name="Chen J."/>
            <person name="Drula E."/>
            <person name="Henrissat B."/>
            <person name="Wiebenga A."/>
            <person name="Lubbers R.J."/>
            <person name="Gomes A.C."/>
            <person name="Makela M.R."/>
            <person name="Stajich J."/>
            <person name="Grigoriev I.V."/>
            <person name="Mortensen U.H."/>
            <person name="De Vries R.P."/>
            <person name="Baker S.E."/>
            <person name="Andersen M.R."/>
        </authorList>
    </citation>
    <scope>NUCLEOTIDE SEQUENCE [LARGE SCALE GENOMIC DNA]</scope>
    <source>
        <strain evidence="2 3">CBS 123904</strain>
    </source>
</reference>
<proteinExistence type="predicted"/>
<organism evidence="2 3">
    <name type="scientific">Aspergillus pseudoustus</name>
    <dbReference type="NCBI Taxonomy" id="1810923"/>
    <lineage>
        <taxon>Eukaryota</taxon>
        <taxon>Fungi</taxon>
        <taxon>Dikarya</taxon>
        <taxon>Ascomycota</taxon>
        <taxon>Pezizomycotina</taxon>
        <taxon>Eurotiomycetes</taxon>
        <taxon>Eurotiomycetidae</taxon>
        <taxon>Eurotiales</taxon>
        <taxon>Aspergillaceae</taxon>
        <taxon>Aspergillus</taxon>
        <taxon>Aspergillus subgen. Nidulantes</taxon>
    </lineage>
</organism>
<dbReference type="Proteomes" id="UP001610446">
    <property type="component" value="Unassembled WGS sequence"/>
</dbReference>
<keyword evidence="3" id="KW-1185">Reference proteome</keyword>
<name>A0ABR4J7X0_9EURO</name>
<keyword evidence="1" id="KW-0472">Membrane</keyword>
<sequence>MALAWYNHLLCHGLGAVFGVLLALGIPCRSMKFIWHASPGHARSLGMHVIDPAGNPTQEESYILRIPLRQLRSGMRDEEILARFSNGFFAGFVFAPERWIAPFVQGIIDHEVFTNARVLGHHDSSRHLDVCKIDRPDAMPRLSLPPLGACLFGLYYLIDTSACSAEDRISTFPSSAAILRPDCSFVEFAGRTSGRSLAASHRFEVSRDDEPWANGCATTTGEKHVTIVYSHVRSNPRTGGQVYSRLMTAMHVCYAHLLFANGVREVLRPG</sequence>
<evidence type="ECO:0000256" key="1">
    <source>
        <dbReference type="SAM" id="Phobius"/>
    </source>
</evidence>
<gene>
    <name evidence="2" type="ORF">BJY01DRAFT_223217</name>
</gene>
<keyword evidence="1" id="KW-0812">Transmembrane</keyword>
<dbReference type="EMBL" id="JBFXLU010000196">
    <property type="protein sequence ID" value="KAL2835679.1"/>
    <property type="molecule type" value="Genomic_DNA"/>
</dbReference>
<comment type="caution">
    <text evidence="2">The sequence shown here is derived from an EMBL/GenBank/DDBJ whole genome shotgun (WGS) entry which is preliminary data.</text>
</comment>
<evidence type="ECO:0000313" key="2">
    <source>
        <dbReference type="EMBL" id="KAL2835679.1"/>
    </source>
</evidence>